<comment type="caution">
    <text evidence="11">The sequence shown here is derived from an EMBL/GenBank/DDBJ whole genome shotgun (WGS) entry which is preliminary data.</text>
</comment>
<dbReference type="STRING" id="1182543.W9XVG3"/>
<organism evidence="11 12">
    <name type="scientific">Cladophialophora psammophila CBS 110553</name>
    <dbReference type="NCBI Taxonomy" id="1182543"/>
    <lineage>
        <taxon>Eukaryota</taxon>
        <taxon>Fungi</taxon>
        <taxon>Dikarya</taxon>
        <taxon>Ascomycota</taxon>
        <taxon>Pezizomycotina</taxon>
        <taxon>Eurotiomycetes</taxon>
        <taxon>Chaetothyriomycetidae</taxon>
        <taxon>Chaetothyriales</taxon>
        <taxon>Herpotrichiellaceae</taxon>
        <taxon>Cladophialophora</taxon>
    </lineage>
</organism>
<evidence type="ECO:0000313" key="11">
    <source>
        <dbReference type="EMBL" id="EXJ74249.1"/>
    </source>
</evidence>
<dbReference type="OrthoDB" id="1723750at2759"/>
<accession>W9XVG3</accession>
<dbReference type="GeneID" id="19187276"/>
<keyword evidence="4" id="KW-0963">Cytoplasm</keyword>
<gene>
    <name evidence="11" type="ORF">A1O5_02545</name>
</gene>
<dbReference type="eggNOG" id="KOG2920">
    <property type="taxonomic scope" value="Eukaryota"/>
</dbReference>
<dbReference type="Proteomes" id="UP000019471">
    <property type="component" value="Unassembled WGS sequence"/>
</dbReference>
<evidence type="ECO:0000256" key="3">
    <source>
        <dbReference type="ARBA" id="ARBA00012533"/>
    </source>
</evidence>
<evidence type="ECO:0000256" key="1">
    <source>
        <dbReference type="ARBA" id="ARBA00004123"/>
    </source>
</evidence>
<evidence type="ECO:0000256" key="2">
    <source>
        <dbReference type="ARBA" id="ARBA00004496"/>
    </source>
</evidence>
<dbReference type="HOGENOM" id="CLU_038704_1_0_1"/>
<dbReference type="RefSeq" id="XP_007741349.1">
    <property type="nucleotide sequence ID" value="XM_007743159.1"/>
</dbReference>
<keyword evidence="8" id="KW-0539">Nucleus</keyword>
<dbReference type="InterPro" id="IPR019410">
    <property type="entry name" value="Methyltransf_16"/>
</dbReference>
<keyword evidence="6" id="KW-0808">Transferase</keyword>
<evidence type="ECO:0000256" key="6">
    <source>
        <dbReference type="ARBA" id="ARBA00022679"/>
    </source>
</evidence>
<feature type="region of interest" description="Disordered" evidence="10">
    <location>
        <begin position="1"/>
        <end position="48"/>
    </location>
</feature>
<evidence type="ECO:0000256" key="9">
    <source>
        <dbReference type="ARBA" id="ARBA00038126"/>
    </source>
</evidence>
<comment type="subcellular location">
    <subcellularLocation>
        <location evidence="2">Cytoplasm</location>
    </subcellularLocation>
    <subcellularLocation>
        <location evidence="1">Nucleus</location>
    </subcellularLocation>
</comment>
<dbReference type="PANTHER" id="PTHR14614:SF39">
    <property type="entry name" value="HISTIDINE PROTEIN METHYLTRANSFERASE 1 HOMOLOG"/>
    <property type="match status" value="1"/>
</dbReference>
<proteinExistence type="inferred from homology"/>
<keyword evidence="5" id="KW-0489">Methyltransferase</keyword>
<dbReference type="AlphaFoldDB" id="W9XVG3"/>
<evidence type="ECO:0000313" key="12">
    <source>
        <dbReference type="Proteomes" id="UP000019471"/>
    </source>
</evidence>
<dbReference type="Gene3D" id="3.40.50.150">
    <property type="entry name" value="Vaccinia Virus protein VP39"/>
    <property type="match status" value="1"/>
</dbReference>
<keyword evidence="12" id="KW-1185">Reference proteome</keyword>
<dbReference type="GO" id="GO:0005634">
    <property type="term" value="C:nucleus"/>
    <property type="evidence" value="ECO:0007669"/>
    <property type="project" value="UniProtKB-SubCell"/>
</dbReference>
<dbReference type="GO" id="GO:0018064">
    <property type="term" value="F:protein-L-histidine N-tele-methyltransferase activity"/>
    <property type="evidence" value="ECO:0007669"/>
    <property type="project" value="UniProtKB-EC"/>
</dbReference>
<evidence type="ECO:0000256" key="10">
    <source>
        <dbReference type="SAM" id="MobiDB-lite"/>
    </source>
</evidence>
<name>W9XVG3_9EURO</name>
<evidence type="ECO:0000256" key="7">
    <source>
        <dbReference type="ARBA" id="ARBA00022691"/>
    </source>
</evidence>
<evidence type="ECO:0000256" key="4">
    <source>
        <dbReference type="ARBA" id="ARBA00022490"/>
    </source>
</evidence>
<dbReference type="EMBL" id="AMGX01000003">
    <property type="protein sequence ID" value="EXJ74249.1"/>
    <property type="molecule type" value="Genomic_DNA"/>
</dbReference>
<keyword evidence="7" id="KW-0949">S-adenosyl-L-methionine</keyword>
<reference evidence="11 12" key="1">
    <citation type="submission" date="2013-03" db="EMBL/GenBank/DDBJ databases">
        <title>The Genome Sequence of Cladophialophora psammophila CBS 110553.</title>
        <authorList>
            <consortium name="The Broad Institute Genomics Platform"/>
            <person name="Cuomo C."/>
            <person name="de Hoog S."/>
            <person name="Gorbushina A."/>
            <person name="Walker B."/>
            <person name="Young S.K."/>
            <person name="Zeng Q."/>
            <person name="Gargeya S."/>
            <person name="Fitzgerald M."/>
            <person name="Haas B."/>
            <person name="Abouelleil A."/>
            <person name="Allen A.W."/>
            <person name="Alvarado L."/>
            <person name="Arachchi H.M."/>
            <person name="Berlin A.M."/>
            <person name="Chapman S.B."/>
            <person name="Gainer-Dewar J."/>
            <person name="Goldberg J."/>
            <person name="Griggs A."/>
            <person name="Gujja S."/>
            <person name="Hansen M."/>
            <person name="Howarth C."/>
            <person name="Imamovic A."/>
            <person name="Ireland A."/>
            <person name="Larimer J."/>
            <person name="McCowan C."/>
            <person name="Murphy C."/>
            <person name="Pearson M."/>
            <person name="Poon T.W."/>
            <person name="Priest M."/>
            <person name="Roberts A."/>
            <person name="Saif S."/>
            <person name="Shea T."/>
            <person name="Sisk P."/>
            <person name="Sykes S."/>
            <person name="Wortman J."/>
            <person name="Nusbaum C."/>
            <person name="Birren B."/>
        </authorList>
    </citation>
    <scope>NUCLEOTIDE SEQUENCE [LARGE SCALE GENOMIC DNA]</scope>
    <source>
        <strain evidence="11 12">CBS 110553</strain>
    </source>
</reference>
<sequence length="458" mass="48900">MSFSFGFSGDDIEDDGEEAQEHEALASRISEYTLSDPGKSSPPHSNITVHPERHLLEELLASLPSQISYSKLHIARPANHGIADANSAADDNDNTVTRLSRRSVFDIRAQLMAEANPSAEEEDTAQTLLSGLESGDLSSGIYEGGFKTWECALDLASLVNSEFDHAAVCDRPPGDFAEDWEIVELGAGSAVPSLMFMHKFLERRRGRKVTEDGGGSLKITLCDYNADVLRLATAPNVFLNYLFASGKVTARDEDSWEGGDLDLEALGGETFVNKTIRDMASDKMSFDFISGGWGPEFLELVSSPDAKGASSLSGSQLQAGDMAKNQRRPTNLLILASETIYSPTSIKTFSETVLNLLLASSYYRRSGAGTRAGPETETDTAPPGPKAWVAAKRVYFGVGGGVDEFVSEMDRLGGRSRVVMDTTTKDAAAGGGEGVGRVVLEVTLSAPPAFSTAAASTT</sequence>
<dbReference type="InterPro" id="IPR029063">
    <property type="entry name" value="SAM-dependent_MTases_sf"/>
</dbReference>
<dbReference type="PANTHER" id="PTHR14614">
    <property type="entry name" value="HEPATOCELLULAR CARCINOMA-ASSOCIATED ANTIGEN"/>
    <property type="match status" value="1"/>
</dbReference>
<dbReference type="GO" id="GO:0032259">
    <property type="term" value="P:methylation"/>
    <property type="evidence" value="ECO:0007669"/>
    <property type="project" value="UniProtKB-KW"/>
</dbReference>
<evidence type="ECO:0000256" key="5">
    <source>
        <dbReference type="ARBA" id="ARBA00022603"/>
    </source>
</evidence>
<protein>
    <recommendedName>
        <fullName evidence="3">protein-histidine N-methyltransferase</fullName>
        <ecNumber evidence="3">2.1.1.85</ecNumber>
    </recommendedName>
</protein>
<dbReference type="EC" id="2.1.1.85" evidence="3"/>
<evidence type="ECO:0000256" key="8">
    <source>
        <dbReference type="ARBA" id="ARBA00023242"/>
    </source>
</evidence>
<comment type="similarity">
    <text evidence="9">Belongs to the methyltransferase superfamily. METTL18 family.</text>
</comment>
<dbReference type="GO" id="GO:0005737">
    <property type="term" value="C:cytoplasm"/>
    <property type="evidence" value="ECO:0007669"/>
    <property type="project" value="UniProtKB-SubCell"/>
</dbReference>